<proteinExistence type="predicted"/>
<protein>
    <submittedName>
        <fullName evidence="2">Uncharacterized protein</fullName>
    </submittedName>
</protein>
<evidence type="ECO:0000313" key="2">
    <source>
        <dbReference type="EMBL" id="CAD0348986.1"/>
    </source>
</evidence>
<dbReference type="EMBL" id="LR828257">
    <property type="protein sequence ID" value="CAD0348980.1"/>
    <property type="molecule type" value="Genomic_DNA"/>
</dbReference>
<evidence type="ECO:0000256" key="1">
    <source>
        <dbReference type="SAM" id="MobiDB-lite"/>
    </source>
</evidence>
<feature type="region of interest" description="Disordered" evidence="1">
    <location>
        <begin position="111"/>
        <end position="150"/>
    </location>
</feature>
<gene>
    <name evidence="2" type="ORF">CFBP498_34150</name>
</gene>
<dbReference type="AlphaFoldDB" id="A0A6V7ECK3"/>
<accession>A0A6V7ECK3</accession>
<sequence length="295" mass="33265">MQGKTGGIVDKARDRRSDQDYTAQQVADLDPSARRALKLHLRCPYCEATAHFRSASRPSPGRRSKVAHFYALPHGDECDITRSYGDPWEDDDTDRTVAHWEQRNTTLIVRILTDQDEGSADNASTGEPTESESRSRAGGDQTRSTNSVSRGPQKLLEQLVHWPSFKTSAMMIRMPGNDRPELAVHDAFVRFESASMAQHTGGWLGFWGLVRSWSIWQGHNTYFSNFGPTHQSFRIAIHRDKIPPILARYGLSSIDEMVGHYLLIFDYARESGSGRFMADVNSVHHIGFLRNDQSS</sequence>
<feature type="compositionally biased region" description="Polar residues" evidence="1">
    <location>
        <begin position="141"/>
        <end position="150"/>
    </location>
</feature>
<reference evidence="2 3" key="1">
    <citation type="submission" date="2020-07" db="EMBL/GenBank/DDBJ databases">
        <authorList>
            <person name="Pothier F. J."/>
        </authorList>
    </citation>
    <scope>NUCLEOTIDE SEQUENCE [LARGE SCALE GENOMIC DNA]</scope>
    <source>
        <strain evidence="2 3">CFBP 498</strain>
    </source>
</reference>
<dbReference type="EMBL" id="LR828257">
    <property type="protein sequence ID" value="CAD0348986.1"/>
    <property type="molecule type" value="Genomic_DNA"/>
</dbReference>
<dbReference type="Proteomes" id="UP000515406">
    <property type="component" value="Chromosome"/>
</dbReference>
<name>A0A6V7ECK3_9XANT</name>
<feature type="region of interest" description="Disordered" evidence="1">
    <location>
        <begin position="1"/>
        <end position="25"/>
    </location>
</feature>
<organism evidence="2 3">
    <name type="scientific">Xanthomonas hortorum pv. vitians</name>
    <dbReference type="NCBI Taxonomy" id="83224"/>
    <lineage>
        <taxon>Bacteria</taxon>
        <taxon>Pseudomonadati</taxon>
        <taxon>Pseudomonadota</taxon>
        <taxon>Gammaproteobacteria</taxon>
        <taxon>Lysobacterales</taxon>
        <taxon>Lysobacteraceae</taxon>
        <taxon>Xanthomonas</taxon>
    </lineage>
</organism>
<keyword evidence="3" id="KW-1185">Reference proteome</keyword>
<feature type="compositionally biased region" description="Basic and acidic residues" evidence="1">
    <location>
        <begin position="10"/>
        <end position="19"/>
    </location>
</feature>
<evidence type="ECO:0000313" key="3">
    <source>
        <dbReference type="Proteomes" id="UP000515406"/>
    </source>
</evidence>